<reference evidence="1 2" key="1">
    <citation type="submission" date="2017-06" db="EMBL/GenBank/DDBJ databases">
        <title>Ensifer strains isolated from leguminous trees and herbs display diverse denitrification phenotypes with some acting as strong N2O sinks.</title>
        <authorList>
            <person name="Woliy K."/>
            <person name="Mania D."/>
            <person name="Bakken L.R."/>
            <person name="Frostegard A."/>
        </authorList>
    </citation>
    <scope>NUCLEOTIDE SEQUENCE [LARGE SCALE GENOMIC DNA]</scope>
    <source>
        <strain evidence="1 2">AC50a</strain>
    </source>
</reference>
<evidence type="ECO:0000313" key="1">
    <source>
        <dbReference type="EMBL" id="PJR12748.1"/>
    </source>
</evidence>
<sequence>MSHLPEEVKKTDIHRFALKTVDYIFRLPRFFRDHITFKADFDLNANIRLATKKSPLEVDDARK</sequence>
<comment type="caution">
    <text evidence="1">The sequence shown here is derived from an EMBL/GenBank/DDBJ whole genome shotgun (WGS) entry which is preliminary data.</text>
</comment>
<evidence type="ECO:0000313" key="2">
    <source>
        <dbReference type="Proteomes" id="UP000231987"/>
    </source>
</evidence>
<name>A0A2J0YWW5_RHIML</name>
<proteinExistence type="predicted"/>
<dbReference type="Proteomes" id="UP000231987">
    <property type="component" value="Unassembled WGS sequence"/>
</dbReference>
<dbReference type="EMBL" id="NJGD01000014">
    <property type="protein sequence ID" value="PJR12748.1"/>
    <property type="molecule type" value="Genomic_DNA"/>
</dbReference>
<organism evidence="1 2">
    <name type="scientific">Rhizobium meliloti</name>
    <name type="common">Ensifer meliloti</name>
    <name type="synonym">Sinorhizobium meliloti</name>
    <dbReference type="NCBI Taxonomy" id="382"/>
    <lineage>
        <taxon>Bacteria</taxon>
        <taxon>Pseudomonadati</taxon>
        <taxon>Pseudomonadota</taxon>
        <taxon>Alphaproteobacteria</taxon>
        <taxon>Hyphomicrobiales</taxon>
        <taxon>Rhizobiaceae</taxon>
        <taxon>Sinorhizobium/Ensifer group</taxon>
        <taxon>Sinorhizobium</taxon>
    </lineage>
</organism>
<accession>A0A2J0YWW5</accession>
<dbReference type="AlphaFoldDB" id="A0A2J0YWW5"/>
<protein>
    <submittedName>
        <fullName evidence="1">Uncharacterized protein</fullName>
    </submittedName>
</protein>
<gene>
    <name evidence="1" type="ORF">CEJ86_24460</name>
</gene>